<gene>
    <name evidence="6" type="ORF">HBA54_13160</name>
</gene>
<keyword evidence="7" id="KW-1185">Reference proteome</keyword>
<organism evidence="6 7">
    <name type="scientific">Pelagibius litoralis</name>
    <dbReference type="NCBI Taxonomy" id="374515"/>
    <lineage>
        <taxon>Bacteria</taxon>
        <taxon>Pseudomonadati</taxon>
        <taxon>Pseudomonadota</taxon>
        <taxon>Alphaproteobacteria</taxon>
        <taxon>Rhodospirillales</taxon>
        <taxon>Rhodovibrionaceae</taxon>
        <taxon>Pelagibius</taxon>
    </lineage>
</organism>
<dbReference type="GO" id="GO:0005524">
    <property type="term" value="F:ATP binding"/>
    <property type="evidence" value="ECO:0007669"/>
    <property type="project" value="UniProtKB-KW"/>
</dbReference>
<dbReference type="GO" id="GO:0055052">
    <property type="term" value="C:ATP-binding cassette (ABC) transporter complex, substrate-binding subunit-containing"/>
    <property type="evidence" value="ECO:0007669"/>
    <property type="project" value="TreeGrafter"/>
</dbReference>
<dbReference type="Gene3D" id="3.40.50.300">
    <property type="entry name" value="P-loop containing nucleotide triphosphate hydrolases"/>
    <property type="match status" value="1"/>
</dbReference>
<dbReference type="InterPro" id="IPR003593">
    <property type="entry name" value="AAA+_ATPase"/>
</dbReference>
<dbReference type="SMART" id="SM00382">
    <property type="entry name" value="AAA"/>
    <property type="match status" value="1"/>
</dbReference>
<reference evidence="6" key="1">
    <citation type="submission" date="2020-03" db="EMBL/GenBank/DDBJ databases">
        <title>Genome of Pelagibius litoralis DSM 21314T.</title>
        <authorList>
            <person name="Wang G."/>
        </authorList>
    </citation>
    <scope>NUCLEOTIDE SEQUENCE</scope>
    <source>
        <strain evidence="6">DSM 21314</strain>
    </source>
</reference>
<sequence length="354" mass="38299">MSVSFQSLTKRFGADLAIDSLDLDIEPESFTVFCGPPKCGKSVLFRLLVGLETPDSGSIILNGTDITRIGPANRQVGYVPQSFALYPHLTVYQNIAYPLTLARRPKDEIARRVDRAAGILSITHLLEKTPDLLSGGEKQRTAVARGLLHDASVFVLDDPLVGLDYKLRERLMDELKSLQTELKATFLYATSDSMEALTMAERLIVLDKGRKVQDGSVETVYREPDHLRAMELIGFPRANLIGGRHSSGLLEAGPFRIPLHRDTPGEVVIGIRPEAIKLGGNQGIAASAEVRLVEDLGSEYVVYLDSNGQALTAAYPVGDSPAPAFQSSQGFAVEPRDIVIFDAGSGARIGRGAA</sequence>
<dbReference type="SUPFAM" id="SSF52540">
    <property type="entry name" value="P-loop containing nucleoside triphosphate hydrolases"/>
    <property type="match status" value="1"/>
</dbReference>
<keyword evidence="4 6" id="KW-0067">ATP-binding</keyword>
<dbReference type="InterPro" id="IPR008995">
    <property type="entry name" value="Mo/tungstate-bd_C_term_dom"/>
</dbReference>
<evidence type="ECO:0000259" key="5">
    <source>
        <dbReference type="PROSITE" id="PS50893"/>
    </source>
</evidence>
<dbReference type="InterPro" id="IPR047641">
    <property type="entry name" value="ABC_transpr_MalK/UgpC-like"/>
</dbReference>
<evidence type="ECO:0000313" key="6">
    <source>
        <dbReference type="EMBL" id="NIA69544.1"/>
    </source>
</evidence>
<keyword evidence="3" id="KW-0547">Nucleotide-binding</keyword>
<dbReference type="AlphaFoldDB" id="A0A967EY36"/>
<protein>
    <submittedName>
        <fullName evidence="6">ABC transporter ATP-binding protein</fullName>
    </submittedName>
</protein>
<dbReference type="Pfam" id="PF08402">
    <property type="entry name" value="TOBE_2"/>
    <property type="match status" value="1"/>
</dbReference>
<evidence type="ECO:0000256" key="1">
    <source>
        <dbReference type="ARBA" id="ARBA00005417"/>
    </source>
</evidence>
<accession>A0A967EY36</accession>
<comment type="similarity">
    <text evidence="1">Belongs to the ABC transporter superfamily.</text>
</comment>
<dbReference type="InterPro" id="IPR012340">
    <property type="entry name" value="NA-bd_OB-fold"/>
</dbReference>
<dbReference type="Proteomes" id="UP000761264">
    <property type="component" value="Unassembled WGS sequence"/>
</dbReference>
<evidence type="ECO:0000256" key="2">
    <source>
        <dbReference type="ARBA" id="ARBA00022448"/>
    </source>
</evidence>
<dbReference type="Pfam" id="PF00005">
    <property type="entry name" value="ABC_tran"/>
    <property type="match status" value="1"/>
</dbReference>
<dbReference type="EMBL" id="JAAQPH010000009">
    <property type="protein sequence ID" value="NIA69544.1"/>
    <property type="molecule type" value="Genomic_DNA"/>
</dbReference>
<evidence type="ECO:0000256" key="4">
    <source>
        <dbReference type="ARBA" id="ARBA00022840"/>
    </source>
</evidence>
<name>A0A967EY36_9PROT</name>
<dbReference type="InterPro" id="IPR027417">
    <property type="entry name" value="P-loop_NTPase"/>
</dbReference>
<dbReference type="PANTHER" id="PTHR43875">
    <property type="entry name" value="MALTODEXTRIN IMPORT ATP-BINDING PROTEIN MSMX"/>
    <property type="match status" value="1"/>
</dbReference>
<dbReference type="GO" id="GO:0016887">
    <property type="term" value="F:ATP hydrolysis activity"/>
    <property type="evidence" value="ECO:0007669"/>
    <property type="project" value="InterPro"/>
</dbReference>
<dbReference type="InterPro" id="IPR013611">
    <property type="entry name" value="Transp-assoc_OB_typ2"/>
</dbReference>
<evidence type="ECO:0000313" key="7">
    <source>
        <dbReference type="Proteomes" id="UP000761264"/>
    </source>
</evidence>
<dbReference type="PANTHER" id="PTHR43875:SF1">
    <property type="entry name" value="OSMOPROTECTIVE COMPOUNDS UPTAKE ATP-BINDING PROTEIN GGTA"/>
    <property type="match status" value="1"/>
</dbReference>
<dbReference type="PROSITE" id="PS50893">
    <property type="entry name" value="ABC_TRANSPORTER_2"/>
    <property type="match status" value="1"/>
</dbReference>
<dbReference type="Gene3D" id="2.40.50.100">
    <property type="match status" value="1"/>
</dbReference>
<dbReference type="GO" id="GO:0022857">
    <property type="term" value="F:transmembrane transporter activity"/>
    <property type="evidence" value="ECO:0007669"/>
    <property type="project" value="InterPro"/>
</dbReference>
<evidence type="ECO:0000256" key="3">
    <source>
        <dbReference type="ARBA" id="ARBA00022741"/>
    </source>
</evidence>
<dbReference type="SUPFAM" id="SSF50331">
    <property type="entry name" value="MOP-like"/>
    <property type="match status" value="1"/>
</dbReference>
<dbReference type="Gene3D" id="2.40.50.140">
    <property type="entry name" value="Nucleic acid-binding proteins"/>
    <property type="match status" value="1"/>
</dbReference>
<proteinExistence type="inferred from homology"/>
<dbReference type="RefSeq" id="WP_167225253.1">
    <property type="nucleotide sequence ID" value="NZ_JAAQPH010000009.1"/>
</dbReference>
<dbReference type="InterPro" id="IPR003439">
    <property type="entry name" value="ABC_transporter-like_ATP-bd"/>
</dbReference>
<feature type="domain" description="ABC transporter" evidence="5">
    <location>
        <begin position="3"/>
        <end position="233"/>
    </location>
</feature>
<keyword evidence="2" id="KW-0813">Transport</keyword>
<comment type="caution">
    <text evidence="6">The sequence shown here is derived from an EMBL/GenBank/DDBJ whole genome shotgun (WGS) entry which is preliminary data.</text>
</comment>